<accession>A0A061RXZ2</accession>
<protein>
    <submittedName>
        <fullName evidence="1">Uncharacterized protein</fullName>
    </submittedName>
</protein>
<organism evidence="1">
    <name type="scientific">Tetraselmis sp. GSL018</name>
    <dbReference type="NCBI Taxonomy" id="582737"/>
    <lineage>
        <taxon>Eukaryota</taxon>
        <taxon>Viridiplantae</taxon>
        <taxon>Chlorophyta</taxon>
        <taxon>core chlorophytes</taxon>
        <taxon>Chlorodendrophyceae</taxon>
        <taxon>Chlorodendrales</taxon>
        <taxon>Chlorodendraceae</taxon>
        <taxon>Tetraselmis</taxon>
    </lineage>
</organism>
<reference evidence="1" key="1">
    <citation type="submission" date="2014-05" db="EMBL/GenBank/DDBJ databases">
        <title>The transcriptome of the halophilic microalga Tetraselmis sp. GSL018 isolated from the Great Salt Lake, Utah.</title>
        <authorList>
            <person name="Jinkerson R.E."/>
            <person name="D'Adamo S."/>
            <person name="Posewitz M.C."/>
        </authorList>
    </citation>
    <scope>NUCLEOTIDE SEQUENCE</scope>
    <source>
        <strain evidence="1">GSL018</strain>
    </source>
</reference>
<gene>
    <name evidence="1" type="ORF">TSPGSL018_22800</name>
</gene>
<proteinExistence type="predicted"/>
<evidence type="ECO:0000313" key="1">
    <source>
        <dbReference type="EMBL" id="JAC75545.1"/>
    </source>
</evidence>
<name>A0A061RXZ2_9CHLO</name>
<sequence>QLTEFSVQIRFCFRTHFCTLRLVKTQGSAAPKGSVVVRVVAALPKETRFKEIVESLEAFQSNFKPTYKTERGKRIKIIAWNGCGYSVSTQAFDRRRKKVSSTELSRSSMPYRTQNG</sequence>
<feature type="non-terminal residue" evidence="1">
    <location>
        <position position="1"/>
    </location>
</feature>
<dbReference type="AlphaFoldDB" id="A0A061RXZ2"/>
<dbReference type="EMBL" id="GBEZ01010100">
    <property type="protein sequence ID" value="JAC75545.1"/>
    <property type="molecule type" value="Transcribed_RNA"/>
</dbReference>